<protein>
    <submittedName>
        <fullName evidence="2">Uncharacterized protein</fullName>
    </submittedName>
</protein>
<feature type="region of interest" description="Disordered" evidence="1">
    <location>
        <begin position="1"/>
        <end position="24"/>
    </location>
</feature>
<dbReference type="Proteomes" id="UP000054047">
    <property type="component" value="Unassembled WGS sequence"/>
</dbReference>
<dbReference type="AlphaFoldDB" id="A0A0C2H550"/>
<name>A0A0C2H550_9BILA</name>
<sequence length="203" mass="23328">MTSSVAVRSLPAQKKTKANGMPVGDEARMNQLQNLTGNGKVPAYMKLVIELLLETRMEIKTANHKNAELPTAAERLAHDFTCVTQLLDYLDVECKPTAVYRMGKMTTNYPRLIKVVLPASKFQKQAIKRAPRLRFFSPQRGIYLRASLTWEERQRRREERLKRRVPAVSESNRRHPHLASIPVLISQRIAVCRETTEFSWTKV</sequence>
<dbReference type="EMBL" id="KN726249">
    <property type="protein sequence ID" value="KIH68965.1"/>
    <property type="molecule type" value="Genomic_DNA"/>
</dbReference>
<evidence type="ECO:0000313" key="3">
    <source>
        <dbReference type="Proteomes" id="UP000054047"/>
    </source>
</evidence>
<dbReference type="OrthoDB" id="5877443at2759"/>
<reference evidence="2 3" key="1">
    <citation type="submission" date="2013-12" db="EMBL/GenBank/DDBJ databases">
        <title>Draft genome of the parsitic nematode Ancylostoma duodenale.</title>
        <authorList>
            <person name="Mitreva M."/>
        </authorList>
    </citation>
    <scope>NUCLEOTIDE SEQUENCE [LARGE SCALE GENOMIC DNA]</scope>
    <source>
        <strain evidence="2 3">Zhejiang</strain>
    </source>
</reference>
<proteinExistence type="predicted"/>
<evidence type="ECO:0000313" key="2">
    <source>
        <dbReference type="EMBL" id="KIH68965.1"/>
    </source>
</evidence>
<evidence type="ECO:0000256" key="1">
    <source>
        <dbReference type="SAM" id="MobiDB-lite"/>
    </source>
</evidence>
<gene>
    <name evidence="2" type="ORF">ANCDUO_00700</name>
</gene>
<organism evidence="2 3">
    <name type="scientific">Ancylostoma duodenale</name>
    <dbReference type="NCBI Taxonomy" id="51022"/>
    <lineage>
        <taxon>Eukaryota</taxon>
        <taxon>Metazoa</taxon>
        <taxon>Ecdysozoa</taxon>
        <taxon>Nematoda</taxon>
        <taxon>Chromadorea</taxon>
        <taxon>Rhabditida</taxon>
        <taxon>Rhabditina</taxon>
        <taxon>Rhabditomorpha</taxon>
        <taxon>Strongyloidea</taxon>
        <taxon>Ancylostomatidae</taxon>
        <taxon>Ancylostomatinae</taxon>
        <taxon>Ancylostoma</taxon>
    </lineage>
</organism>
<keyword evidence="3" id="KW-1185">Reference proteome</keyword>
<accession>A0A0C2H550</accession>